<dbReference type="STRING" id="1160509.A0A3N4HX27"/>
<dbReference type="InterPro" id="IPR035925">
    <property type="entry name" value="BSD_dom_sf"/>
</dbReference>
<dbReference type="Proteomes" id="UP000275078">
    <property type="component" value="Unassembled WGS sequence"/>
</dbReference>
<dbReference type="Gene3D" id="2.30.29.30">
    <property type="entry name" value="Pleckstrin-homology domain (PH domain)/Phosphotyrosine-binding domain (PTB)"/>
    <property type="match status" value="1"/>
</dbReference>
<evidence type="ECO:0000256" key="6">
    <source>
        <dbReference type="ARBA" id="ARBA00023242"/>
    </source>
</evidence>
<dbReference type="SUPFAM" id="SSF140383">
    <property type="entry name" value="BSD domain-like"/>
    <property type="match status" value="2"/>
</dbReference>
<keyword evidence="4" id="KW-0805">Transcription regulation</keyword>
<dbReference type="Pfam" id="PF03909">
    <property type="entry name" value="BSD"/>
    <property type="match status" value="1"/>
</dbReference>
<dbReference type="InterPro" id="IPR011993">
    <property type="entry name" value="PH-like_dom_sf"/>
</dbReference>
<evidence type="ECO:0000256" key="5">
    <source>
        <dbReference type="ARBA" id="ARBA00023163"/>
    </source>
</evidence>
<evidence type="ECO:0000256" key="7">
    <source>
        <dbReference type="SAM" id="MobiDB-lite"/>
    </source>
</evidence>
<dbReference type="PROSITE" id="PS50858">
    <property type="entry name" value="BSD"/>
    <property type="match status" value="2"/>
</dbReference>
<evidence type="ECO:0000259" key="8">
    <source>
        <dbReference type="PROSITE" id="PS50858"/>
    </source>
</evidence>
<dbReference type="CDD" id="cd13229">
    <property type="entry name" value="PH_TFIIH"/>
    <property type="match status" value="1"/>
</dbReference>
<dbReference type="GO" id="GO:0006289">
    <property type="term" value="P:nucleotide-excision repair"/>
    <property type="evidence" value="ECO:0007669"/>
    <property type="project" value="InterPro"/>
</dbReference>
<dbReference type="InterPro" id="IPR027079">
    <property type="entry name" value="Tfb1/GTF2H1"/>
</dbReference>
<keyword evidence="10" id="KW-1185">Reference proteome</keyword>
<evidence type="ECO:0000313" key="10">
    <source>
        <dbReference type="Proteomes" id="UP000275078"/>
    </source>
</evidence>
<keyword evidence="3" id="KW-0677">Repeat</keyword>
<name>A0A3N4HX27_ASCIM</name>
<comment type="subcellular location">
    <subcellularLocation>
        <location evidence="1">Nucleus</location>
    </subcellularLocation>
</comment>
<feature type="compositionally biased region" description="Basic and acidic residues" evidence="7">
    <location>
        <begin position="352"/>
        <end position="361"/>
    </location>
</feature>
<dbReference type="AlphaFoldDB" id="A0A3N4HX27"/>
<dbReference type="InterPro" id="IPR005607">
    <property type="entry name" value="BSD_dom"/>
</dbReference>
<proteinExistence type="inferred from homology"/>
<gene>
    <name evidence="9" type="ORF">BJ508DRAFT_230879</name>
</gene>
<dbReference type="SUPFAM" id="SSF50729">
    <property type="entry name" value="PH domain-like"/>
    <property type="match status" value="1"/>
</dbReference>
<dbReference type="GO" id="GO:0000439">
    <property type="term" value="C:transcription factor TFIIH core complex"/>
    <property type="evidence" value="ECO:0007669"/>
    <property type="project" value="InterPro"/>
</dbReference>
<dbReference type="GO" id="GO:0006351">
    <property type="term" value="P:DNA-templated transcription"/>
    <property type="evidence" value="ECO:0007669"/>
    <property type="project" value="InterPro"/>
</dbReference>
<dbReference type="Pfam" id="PF08567">
    <property type="entry name" value="PH_TFIIH"/>
    <property type="match status" value="1"/>
</dbReference>
<dbReference type="OrthoDB" id="360521at2759"/>
<dbReference type="InterPro" id="IPR013876">
    <property type="entry name" value="TFIIH_BTF_p62_N"/>
</dbReference>
<keyword evidence="6" id="KW-0539">Nucleus</keyword>
<evidence type="ECO:0000313" key="9">
    <source>
        <dbReference type="EMBL" id="RPA74224.1"/>
    </source>
</evidence>
<dbReference type="SMART" id="SM00751">
    <property type="entry name" value="BSD"/>
    <property type="match status" value="2"/>
</dbReference>
<feature type="region of interest" description="Disordered" evidence="7">
    <location>
        <begin position="346"/>
        <end position="370"/>
    </location>
</feature>
<evidence type="ECO:0000256" key="2">
    <source>
        <dbReference type="ARBA" id="ARBA00009448"/>
    </source>
</evidence>
<dbReference type="PANTHER" id="PTHR12856">
    <property type="entry name" value="TRANSCRIPTION INITIATION FACTOR IIH-RELATED"/>
    <property type="match status" value="1"/>
</dbReference>
<reference evidence="9 10" key="1">
    <citation type="journal article" date="2018" name="Nat. Ecol. Evol.">
        <title>Pezizomycetes genomes reveal the molecular basis of ectomycorrhizal truffle lifestyle.</title>
        <authorList>
            <person name="Murat C."/>
            <person name="Payen T."/>
            <person name="Noel B."/>
            <person name="Kuo A."/>
            <person name="Morin E."/>
            <person name="Chen J."/>
            <person name="Kohler A."/>
            <person name="Krizsan K."/>
            <person name="Balestrini R."/>
            <person name="Da Silva C."/>
            <person name="Montanini B."/>
            <person name="Hainaut M."/>
            <person name="Levati E."/>
            <person name="Barry K.W."/>
            <person name="Belfiori B."/>
            <person name="Cichocki N."/>
            <person name="Clum A."/>
            <person name="Dockter R.B."/>
            <person name="Fauchery L."/>
            <person name="Guy J."/>
            <person name="Iotti M."/>
            <person name="Le Tacon F."/>
            <person name="Lindquist E.A."/>
            <person name="Lipzen A."/>
            <person name="Malagnac F."/>
            <person name="Mello A."/>
            <person name="Molinier V."/>
            <person name="Miyauchi S."/>
            <person name="Poulain J."/>
            <person name="Riccioni C."/>
            <person name="Rubini A."/>
            <person name="Sitrit Y."/>
            <person name="Splivallo R."/>
            <person name="Traeger S."/>
            <person name="Wang M."/>
            <person name="Zifcakova L."/>
            <person name="Wipf D."/>
            <person name="Zambonelli A."/>
            <person name="Paolocci F."/>
            <person name="Nowrousian M."/>
            <person name="Ottonello S."/>
            <person name="Baldrian P."/>
            <person name="Spatafora J.W."/>
            <person name="Henrissat B."/>
            <person name="Nagy L.G."/>
            <person name="Aury J.M."/>
            <person name="Wincker P."/>
            <person name="Grigoriev I.V."/>
            <person name="Bonfante P."/>
            <person name="Martin F.M."/>
        </authorList>
    </citation>
    <scope>NUCLEOTIDE SEQUENCE [LARGE SCALE GENOMIC DNA]</scope>
    <source>
        <strain evidence="9 10">RN42</strain>
    </source>
</reference>
<feature type="domain" description="BSD" evidence="8">
    <location>
        <begin position="131"/>
        <end position="191"/>
    </location>
</feature>
<comment type="similarity">
    <text evidence="2">Belongs to the TFB1 family.</text>
</comment>
<keyword evidence="5" id="KW-0804">Transcription</keyword>
<feature type="domain" description="BSD" evidence="8">
    <location>
        <begin position="212"/>
        <end position="257"/>
    </location>
</feature>
<dbReference type="Gene3D" id="1.10.3970.10">
    <property type="entry name" value="BSD domain"/>
    <property type="match status" value="1"/>
</dbReference>
<protein>
    <recommendedName>
        <fullName evidence="8">BSD domain-containing protein</fullName>
    </recommendedName>
</protein>
<accession>A0A3N4HX27</accession>
<evidence type="ECO:0000256" key="4">
    <source>
        <dbReference type="ARBA" id="ARBA00023015"/>
    </source>
</evidence>
<evidence type="ECO:0000256" key="1">
    <source>
        <dbReference type="ARBA" id="ARBA00004123"/>
    </source>
</evidence>
<dbReference type="EMBL" id="ML119796">
    <property type="protein sequence ID" value="RPA74224.1"/>
    <property type="molecule type" value="Genomic_DNA"/>
</dbReference>
<evidence type="ECO:0000256" key="3">
    <source>
        <dbReference type="ARBA" id="ARBA00022737"/>
    </source>
</evidence>
<sequence>MTDTTSAPSLYKKKEGTLTADPSASLLTWTPNTAGPAPLTIPISCISNLQATPPTSAKVMIKVFALPPDAPPEAQPETHVFNFTVANARALADAVKDTLTTAIQTVKAASIAAALPAPTPELTPAAATALLSRPEHLDLSEKTLLSSFNLHTELLQSSPQLNRLFTTLVISGPLTPPQFWSTRLPLLRAFAIDRAQRKGPYNVLAAIKPKTVDNVIKMSLSREQIREIFEQHPVVRRAYDETVPGKLSEDGFWKRFFGSGLFRQLRGETARREDDVLDRFMDLPFESNELHPPTLPIPTTLSLSANAQNTSFTGNRPDLTMRPTSLPIQRTLNSLSIKLLDSVTPADALSSHPEEPQRLADLEPPPPEDSVRLHVQRLESVAAVDGEKRKEKPARPLYKALLSLSGPGSIDLAASAHPTSPSSFSTATNQITNLLNAQASSHKQSLKSLEIGEVPEVVTLCHGANMEFLRHFYNAFLSGDSKRMSEAGKIIGSVERGLERSKAVKEQLLKEAEASQSGTDIKAVKAREREVRRAEEVGGMLRGGEECLERAVGWWGSVNA</sequence>
<organism evidence="9 10">
    <name type="scientific">Ascobolus immersus RN42</name>
    <dbReference type="NCBI Taxonomy" id="1160509"/>
    <lineage>
        <taxon>Eukaryota</taxon>
        <taxon>Fungi</taxon>
        <taxon>Dikarya</taxon>
        <taxon>Ascomycota</taxon>
        <taxon>Pezizomycotina</taxon>
        <taxon>Pezizomycetes</taxon>
        <taxon>Pezizales</taxon>
        <taxon>Ascobolaceae</taxon>
        <taxon>Ascobolus</taxon>
    </lineage>
</organism>